<protein>
    <submittedName>
        <fullName evidence="3">Uncharacterized protein</fullName>
    </submittedName>
</protein>
<comment type="caution">
    <text evidence="3">The sequence shown here is derived from an EMBL/GenBank/DDBJ whole genome shotgun (WGS) entry which is preliminary data.</text>
</comment>
<feature type="transmembrane region" description="Helical" evidence="2">
    <location>
        <begin position="29"/>
        <end position="48"/>
    </location>
</feature>
<sequence>MTTKSSPEDASTDVPGTSPTQAAEDALDLGLINASVVSLTLTYGILAWTELHSWLAVVGIIGADAVIVLLVVPHLIAFWLSYDVDVLLAGKSSASE</sequence>
<proteinExistence type="predicted"/>
<dbReference type="RefSeq" id="WP_274322898.1">
    <property type="nucleotide sequence ID" value="NZ_CP118158.1"/>
</dbReference>
<feature type="region of interest" description="Disordered" evidence="1">
    <location>
        <begin position="1"/>
        <end position="21"/>
    </location>
</feature>
<keyword evidence="2" id="KW-1133">Transmembrane helix</keyword>
<keyword evidence="2" id="KW-0472">Membrane</keyword>
<dbReference type="Proteomes" id="UP001596432">
    <property type="component" value="Unassembled WGS sequence"/>
</dbReference>
<keyword evidence="4" id="KW-1185">Reference proteome</keyword>
<accession>A0ABD5Y3K6</accession>
<gene>
    <name evidence="3" type="ORF">ACFQMA_18525</name>
</gene>
<keyword evidence="2" id="KW-0812">Transmembrane</keyword>
<dbReference type="EMBL" id="JBHTAS010000001">
    <property type="protein sequence ID" value="MFC7141817.1"/>
    <property type="molecule type" value="Genomic_DNA"/>
</dbReference>
<evidence type="ECO:0000313" key="3">
    <source>
        <dbReference type="EMBL" id="MFC7141817.1"/>
    </source>
</evidence>
<evidence type="ECO:0000256" key="2">
    <source>
        <dbReference type="SAM" id="Phobius"/>
    </source>
</evidence>
<organism evidence="3 4">
    <name type="scientific">Halosimplex aquaticum</name>
    <dbReference type="NCBI Taxonomy" id="3026162"/>
    <lineage>
        <taxon>Archaea</taxon>
        <taxon>Methanobacteriati</taxon>
        <taxon>Methanobacteriota</taxon>
        <taxon>Stenosarchaea group</taxon>
        <taxon>Halobacteria</taxon>
        <taxon>Halobacteriales</taxon>
        <taxon>Haloarculaceae</taxon>
        <taxon>Halosimplex</taxon>
    </lineage>
</organism>
<reference evidence="3 4" key="1">
    <citation type="journal article" date="2019" name="Int. J. Syst. Evol. Microbiol.">
        <title>The Global Catalogue of Microorganisms (GCM) 10K type strain sequencing project: providing services to taxonomists for standard genome sequencing and annotation.</title>
        <authorList>
            <consortium name="The Broad Institute Genomics Platform"/>
            <consortium name="The Broad Institute Genome Sequencing Center for Infectious Disease"/>
            <person name="Wu L."/>
            <person name="Ma J."/>
        </authorList>
    </citation>
    <scope>NUCLEOTIDE SEQUENCE [LARGE SCALE GENOMIC DNA]</scope>
    <source>
        <strain evidence="3 4">XZYJT29</strain>
    </source>
</reference>
<evidence type="ECO:0000313" key="4">
    <source>
        <dbReference type="Proteomes" id="UP001596432"/>
    </source>
</evidence>
<dbReference type="AlphaFoldDB" id="A0ABD5Y3K6"/>
<feature type="transmembrane region" description="Helical" evidence="2">
    <location>
        <begin position="55"/>
        <end position="80"/>
    </location>
</feature>
<name>A0ABD5Y3K6_9EURY</name>
<evidence type="ECO:0000256" key="1">
    <source>
        <dbReference type="SAM" id="MobiDB-lite"/>
    </source>
</evidence>
<dbReference type="GeneID" id="78822144"/>